<feature type="non-terminal residue" evidence="2">
    <location>
        <position position="146"/>
    </location>
</feature>
<dbReference type="AlphaFoldDB" id="A0AAV5WWI8"/>
<keyword evidence="3" id="KW-1185">Reference proteome</keyword>
<proteinExistence type="predicted"/>
<feature type="region of interest" description="Disordered" evidence="1">
    <location>
        <begin position="1"/>
        <end position="95"/>
    </location>
</feature>
<evidence type="ECO:0000256" key="1">
    <source>
        <dbReference type="SAM" id="MobiDB-lite"/>
    </source>
</evidence>
<feature type="compositionally biased region" description="Basic and acidic residues" evidence="1">
    <location>
        <begin position="1"/>
        <end position="10"/>
    </location>
</feature>
<protein>
    <submittedName>
        <fullName evidence="2">Uncharacterized protein</fullName>
    </submittedName>
</protein>
<gene>
    <name evidence="2" type="ORF">PFISCL1PPCAC_28033</name>
</gene>
<feature type="compositionally biased region" description="Low complexity" evidence="1">
    <location>
        <begin position="62"/>
        <end position="72"/>
    </location>
</feature>
<feature type="compositionally biased region" description="Polar residues" evidence="1">
    <location>
        <begin position="73"/>
        <end position="88"/>
    </location>
</feature>
<feature type="non-terminal residue" evidence="2">
    <location>
        <position position="1"/>
    </location>
</feature>
<evidence type="ECO:0000313" key="3">
    <source>
        <dbReference type="Proteomes" id="UP001432322"/>
    </source>
</evidence>
<sequence length="146" mass="15688">AHGYYERMRTNGDSPDSTVRDVSPDGPGTSNNAAEVGQSRLPATASMSTQPLHSIPRERHVSSSVCPSEMSSGNLQSNFSVASTSLPGTPSRMDYGESVGSLQSILEGMEAGPSNAANIIHAEMYPNNQHPMMVSRYYNNQPIMQQ</sequence>
<accession>A0AAV5WWI8</accession>
<reference evidence="2" key="1">
    <citation type="submission" date="2023-10" db="EMBL/GenBank/DDBJ databases">
        <title>Genome assembly of Pristionchus species.</title>
        <authorList>
            <person name="Yoshida K."/>
            <person name="Sommer R.J."/>
        </authorList>
    </citation>
    <scope>NUCLEOTIDE SEQUENCE</scope>
    <source>
        <strain evidence="2">RS5133</strain>
    </source>
</reference>
<comment type="caution">
    <text evidence="2">The sequence shown here is derived from an EMBL/GenBank/DDBJ whole genome shotgun (WGS) entry which is preliminary data.</text>
</comment>
<organism evidence="2 3">
    <name type="scientific">Pristionchus fissidentatus</name>
    <dbReference type="NCBI Taxonomy" id="1538716"/>
    <lineage>
        <taxon>Eukaryota</taxon>
        <taxon>Metazoa</taxon>
        <taxon>Ecdysozoa</taxon>
        <taxon>Nematoda</taxon>
        <taxon>Chromadorea</taxon>
        <taxon>Rhabditida</taxon>
        <taxon>Rhabditina</taxon>
        <taxon>Diplogasteromorpha</taxon>
        <taxon>Diplogasteroidea</taxon>
        <taxon>Neodiplogasteridae</taxon>
        <taxon>Pristionchus</taxon>
    </lineage>
</organism>
<dbReference type="EMBL" id="BTSY01000007">
    <property type="protein sequence ID" value="GMT36736.1"/>
    <property type="molecule type" value="Genomic_DNA"/>
</dbReference>
<evidence type="ECO:0000313" key="2">
    <source>
        <dbReference type="EMBL" id="GMT36736.1"/>
    </source>
</evidence>
<dbReference type="Proteomes" id="UP001432322">
    <property type="component" value="Unassembled WGS sequence"/>
</dbReference>
<name>A0AAV5WWI8_9BILA</name>